<evidence type="ECO:0000313" key="1">
    <source>
        <dbReference type="EMBL" id="MBU3849765.1"/>
    </source>
</evidence>
<organism evidence="1 2">
    <name type="scientific">Candidatus Treponema excrementipullorum</name>
    <dbReference type="NCBI Taxonomy" id="2838768"/>
    <lineage>
        <taxon>Bacteria</taxon>
        <taxon>Pseudomonadati</taxon>
        <taxon>Spirochaetota</taxon>
        <taxon>Spirochaetia</taxon>
        <taxon>Spirochaetales</taxon>
        <taxon>Treponemataceae</taxon>
        <taxon>Treponema</taxon>
    </lineage>
</organism>
<reference evidence="1" key="1">
    <citation type="journal article" date="2021" name="PeerJ">
        <title>Extensive microbial diversity within the chicken gut microbiome revealed by metagenomics and culture.</title>
        <authorList>
            <person name="Gilroy R."/>
            <person name="Ravi A."/>
            <person name="Getino M."/>
            <person name="Pursley I."/>
            <person name="Horton D.L."/>
            <person name="Alikhan N.F."/>
            <person name="Baker D."/>
            <person name="Gharbi K."/>
            <person name="Hall N."/>
            <person name="Watson M."/>
            <person name="Adriaenssens E.M."/>
            <person name="Foster-Nyarko E."/>
            <person name="Jarju S."/>
            <person name="Secka A."/>
            <person name="Antonio M."/>
            <person name="Oren A."/>
            <person name="Chaudhuri R.R."/>
            <person name="La Ragione R."/>
            <person name="Hildebrand F."/>
            <person name="Pallen M.J."/>
        </authorList>
    </citation>
    <scope>NUCLEOTIDE SEQUENCE</scope>
    <source>
        <strain evidence="1">Gambia15-2214</strain>
    </source>
</reference>
<dbReference type="EMBL" id="JAHLFV010000100">
    <property type="protein sequence ID" value="MBU3849765.1"/>
    <property type="molecule type" value="Genomic_DNA"/>
</dbReference>
<name>A0A9E2L214_9SPIR</name>
<evidence type="ECO:0000313" key="2">
    <source>
        <dbReference type="Proteomes" id="UP000823914"/>
    </source>
</evidence>
<accession>A0A9E2L214</accession>
<sequence>NTPVPVTFSSTGTVKENALTALNSFATVNLNPDFTFFIREKLGKIAVMQQEMQKIDSEEELYKNIEDLLIYHDSLLQDLSYMKMILDVYSQKIKILETGVKNGTVNGLDVFKALNEEATQKIDFYEKQIEICMVVRNIELICGIPLGGLYDL</sequence>
<dbReference type="Proteomes" id="UP000823914">
    <property type="component" value="Unassembled WGS sequence"/>
</dbReference>
<gene>
    <name evidence="1" type="ORF">IAA16_04290</name>
</gene>
<dbReference type="AlphaFoldDB" id="A0A9E2L214"/>
<comment type="caution">
    <text evidence="1">The sequence shown here is derived from an EMBL/GenBank/DDBJ whole genome shotgun (WGS) entry which is preliminary data.</text>
</comment>
<protein>
    <submittedName>
        <fullName evidence="1">Uncharacterized protein</fullName>
    </submittedName>
</protein>
<dbReference type="SUPFAM" id="SSF56954">
    <property type="entry name" value="Outer membrane efflux proteins (OEP)"/>
    <property type="match status" value="1"/>
</dbReference>
<feature type="non-terminal residue" evidence="1">
    <location>
        <position position="1"/>
    </location>
</feature>
<reference evidence="1" key="2">
    <citation type="submission" date="2021-04" db="EMBL/GenBank/DDBJ databases">
        <authorList>
            <person name="Gilroy R."/>
        </authorList>
    </citation>
    <scope>NUCLEOTIDE SEQUENCE</scope>
    <source>
        <strain evidence="1">Gambia15-2214</strain>
    </source>
</reference>
<proteinExistence type="predicted"/>